<dbReference type="eggNOG" id="ENOG502QRE7">
    <property type="taxonomic scope" value="Eukaryota"/>
</dbReference>
<dbReference type="PANTHER" id="PTHR21277:SF44">
    <property type="entry name" value="TRANSCRIPTIONAL REGULATOR OF RNA POLII, SAGA, SUBUNIT"/>
    <property type="match status" value="1"/>
</dbReference>
<proteinExistence type="predicted"/>
<feature type="region of interest" description="Disordered" evidence="1">
    <location>
        <begin position="123"/>
        <end position="150"/>
    </location>
</feature>
<dbReference type="AlphaFoldDB" id="A0A1U8B7R4"/>
<reference evidence="3 4" key="1">
    <citation type="submission" date="2025-04" db="UniProtKB">
        <authorList>
            <consortium name="RefSeq"/>
        </authorList>
    </citation>
    <scope>IDENTIFICATION</scope>
</reference>
<dbReference type="Pfam" id="PF12767">
    <property type="entry name" value="SAGA-Tad1"/>
    <property type="match status" value="1"/>
</dbReference>
<sequence>MIVRNSEMEMSTCRHSPRIDTLELKAQIVKKLGHQKAEKYFSYLSRLLSFKLSKAEFDKLCINTIGRKNVSLHNRLIRTILRNACVAKSPPLRRRVESSLNVKNGFGYQRNNLQMLSGEVFTTSPRKEKSSGLQDRKSGDGPSPLRPHGKILGTVCDERAPAQEQQSATELFSLGSRPPAEVVSVEDGEEVEQVAASPSVQSRSPVRAPLGIPINMSGSRKALRNGLLSAFHLETCHNSYELPDTRSLRKRLEQKLEMEGLGISVDCVNLLNNGLDVYLKRLIKPCIELAGLRCGHQHLREVNRIAKPGLNKMRPERSMQRSTNSVSASLLDFRVAMELNPQMLGEDWPMELEKICFRASEE</sequence>
<feature type="compositionally biased region" description="Basic and acidic residues" evidence="1">
    <location>
        <begin position="125"/>
        <end position="139"/>
    </location>
</feature>
<organism evidence="2 3">
    <name type="scientific">Nelumbo nucifera</name>
    <name type="common">Sacred lotus</name>
    <dbReference type="NCBI Taxonomy" id="4432"/>
    <lineage>
        <taxon>Eukaryota</taxon>
        <taxon>Viridiplantae</taxon>
        <taxon>Streptophyta</taxon>
        <taxon>Embryophyta</taxon>
        <taxon>Tracheophyta</taxon>
        <taxon>Spermatophyta</taxon>
        <taxon>Magnoliopsida</taxon>
        <taxon>Proteales</taxon>
        <taxon>Nelumbonaceae</taxon>
        <taxon>Nelumbo</taxon>
    </lineage>
</organism>
<dbReference type="STRING" id="4432.A0A1U8B7R4"/>
<protein>
    <submittedName>
        <fullName evidence="3 4">Uncharacterized protein LOC104611640</fullName>
    </submittedName>
</protein>
<evidence type="ECO:0000313" key="4">
    <source>
        <dbReference type="RefSeq" id="XP_019055679.1"/>
    </source>
</evidence>
<gene>
    <name evidence="3 4" type="primary">LOC104611640</name>
</gene>
<dbReference type="GeneID" id="104611640"/>
<dbReference type="PANTHER" id="PTHR21277">
    <property type="entry name" value="TRANSCRIPTIONAL ADAPTER 1"/>
    <property type="match status" value="1"/>
</dbReference>
<evidence type="ECO:0000313" key="3">
    <source>
        <dbReference type="RefSeq" id="XP_010277084.1"/>
    </source>
</evidence>
<dbReference type="RefSeq" id="XP_019055679.1">
    <property type="nucleotide sequence ID" value="XM_019200134.1"/>
</dbReference>
<accession>A0A1U8B7R4</accession>
<evidence type="ECO:0000313" key="2">
    <source>
        <dbReference type="Proteomes" id="UP000189703"/>
    </source>
</evidence>
<keyword evidence="2" id="KW-1185">Reference proteome</keyword>
<name>A0A1U8B7R4_NELNU</name>
<dbReference type="RefSeq" id="XP_010277084.1">
    <property type="nucleotide sequence ID" value="XM_010278782.2"/>
</dbReference>
<dbReference type="GO" id="GO:0006357">
    <property type="term" value="P:regulation of transcription by RNA polymerase II"/>
    <property type="evidence" value="ECO:0000318"/>
    <property type="project" value="GO_Central"/>
</dbReference>
<dbReference type="OrthoDB" id="10264870at2759"/>
<dbReference type="OMA" id="ICMLASE"/>
<dbReference type="GO" id="GO:0003713">
    <property type="term" value="F:transcription coactivator activity"/>
    <property type="evidence" value="ECO:0000318"/>
    <property type="project" value="GO_Central"/>
</dbReference>
<dbReference type="KEGG" id="nnu:104611640"/>
<dbReference type="GO" id="GO:0000124">
    <property type="term" value="C:SAGA complex"/>
    <property type="evidence" value="ECO:0000318"/>
    <property type="project" value="GO_Central"/>
</dbReference>
<evidence type="ECO:0000256" key="1">
    <source>
        <dbReference type="SAM" id="MobiDB-lite"/>
    </source>
</evidence>
<dbReference type="InterPro" id="IPR024738">
    <property type="entry name" value="Hfi1/Tada1"/>
</dbReference>
<dbReference type="CDD" id="cd22933">
    <property type="entry name" value="HFD_HFI1"/>
    <property type="match status" value="1"/>
</dbReference>
<dbReference type="Proteomes" id="UP000189703">
    <property type="component" value="Unplaced"/>
</dbReference>